<dbReference type="EMBL" id="BAAAEM010000002">
    <property type="protein sequence ID" value="GAA0464443.1"/>
    <property type="molecule type" value="Genomic_DNA"/>
</dbReference>
<sequence length="67" mass="7239">MAVARVTEIISASTSSIEDAVNEGVARASQTLTNVQSAWVKDIKTVVTDGKVTEWRTTLAVTFLLEE</sequence>
<dbReference type="InterPro" id="IPR009923">
    <property type="entry name" value="Dodecin"/>
</dbReference>
<evidence type="ECO:0000313" key="1">
    <source>
        <dbReference type="EMBL" id="GAA0464443.1"/>
    </source>
</evidence>
<evidence type="ECO:0008006" key="3">
    <source>
        <dbReference type="Google" id="ProtNLM"/>
    </source>
</evidence>
<name>A0ABN1A0B1_9SPHN</name>
<accession>A0ABN1A0B1</accession>
<dbReference type="Gene3D" id="3.30.1660.10">
    <property type="entry name" value="Flavin-binding protein dodecin"/>
    <property type="match status" value="1"/>
</dbReference>
<keyword evidence="2" id="KW-1185">Reference proteome</keyword>
<dbReference type="InterPro" id="IPR036694">
    <property type="entry name" value="Dodecin-like_sf"/>
</dbReference>
<gene>
    <name evidence="1" type="ORF">GCM10009096_01160</name>
</gene>
<protein>
    <recommendedName>
        <fullName evidence="3">Dodecin domain-containing protein</fullName>
    </recommendedName>
</protein>
<dbReference type="PANTHER" id="PTHR39324">
    <property type="entry name" value="CALCIUM DODECIN"/>
    <property type="match status" value="1"/>
</dbReference>
<comment type="caution">
    <text evidence="1">The sequence shown here is derived from an EMBL/GenBank/DDBJ whole genome shotgun (WGS) entry which is preliminary data.</text>
</comment>
<dbReference type="Pfam" id="PF07311">
    <property type="entry name" value="Dodecin"/>
    <property type="match status" value="1"/>
</dbReference>
<dbReference type="SUPFAM" id="SSF89807">
    <property type="entry name" value="Dodecin-like"/>
    <property type="match status" value="1"/>
</dbReference>
<evidence type="ECO:0000313" key="2">
    <source>
        <dbReference type="Proteomes" id="UP001500713"/>
    </source>
</evidence>
<organism evidence="1 2">
    <name type="scientific">Parasphingorhabdus litoris</name>
    <dbReference type="NCBI Taxonomy" id="394733"/>
    <lineage>
        <taxon>Bacteria</taxon>
        <taxon>Pseudomonadati</taxon>
        <taxon>Pseudomonadota</taxon>
        <taxon>Alphaproteobacteria</taxon>
        <taxon>Sphingomonadales</taxon>
        <taxon>Sphingomonadaceae</taxon>
        <taxon>Parasphingorhabdus</taxon>
    </lineage>
</organism>
<reference evidence="1 2" key="1">
    <citation type="journal article" date="2019" name="Int. J. Syst. Evol. Microbiol.">
        <title>The Global Catalogue of Microorganisms (GCM) 10K type strain sequencing project: providing services to taxonomists for standard genome sequencing and annotation.</title>
        <authorList>
            <consortium name="The Broad Institute Genomics Platform"/>
            <consortium name="The Broad Institute Genome Sequencing Center for Infectious Disease"/>
            <person name="Wu L."/>
            <person name="Ma J."/>
        </authorList>
    </citation>
    <scope>NUCLEOTIDE SEQUENCE [LARGE SCALE GENOMIC DNA]</scope>
    <source>
        <strain evidence="1 2">JCM 14162</strain>
    </source>
</reference>
<proteinExistence type="predicted"/>
<dbReference type="InterPro" id="IPR025543">
    <property type="entry name" value="Dodecin-like"/>
</dbReference>
<dbReference type="Proteomes" id="UP001500713">
    <property type="component" value="Unassembled WGS sequence"/>
</dbReference>
<dbReference type="PANTHER" id="PTHR39324:SF1">
    <property type="entry name" value="CALCIUM DODECIN"/>
    <property type="match status" value="1"/>
</dbReference>
<dbReference type="RefSeq" id="WP_229954324.1">
    <property type="nucleotide sequence ID" value="NZ_BAAAEM010000002.1"/>
</dbReference>